<protein>
    <submittedName>
        <fullName evidence="2">Uncharacterized protein</fullName>
    </submittedName>
</protein>
<accession>A0ABU0BI90</accession>
<comment type="caution">
    <text evidence="2">The sequence shown here is derived from an EMBL/GenBank/DDBJ whole genome shotgun (WGS) entry which is preliminary data.</text>
</comment>
<organism evidence="2 3">
    <name type="scientific">Ancylobacter polymorphus</name>
    <dbReference type="NCBI Taxonomy" id="223390"/>
    <lineage>
        <taxon>Bacteria</taxon>
        <taxon>Pseudomonadati</taxon>
        <taxon>Pseudomonadota</taxon>
        <taxon>Alphaproteobacteria</taxon>
        <taxon>Hyphomicrobiales</taxon>
        <taxon>Xanthobacteraceae</taxon>
        <taxon>Ancylobacter</taxon>
    </lineage>
</organism>
<dbReference type="Proteomes" id="UP001224682">
    <property type="component" value="Unassembled WGS sequence"/>
</dbReference>
<evidence type="ECO:0000313" key="3">
    <source>
        <dbReference type="Proteomes" id="UP001224682"/>
    </source>
</evidence>
<keyword evidence="1" id="KW-1133">Transmembrane helix</keyword>
<evidence type="ECO:0000256" key="1">
    <source>
        <dbReference type="SAM" id="Phobius"/>
    </source>
</evidence>
<feature type="transmembrane region" description="Helical" evidence="1">
    <location>
        <begin position="26"/>
        <end position="53"/>
    </location>
</feature>
<dbReference type="EMBL" id="JAUSUI010000013">
    <property type="protein sequence ID" value="MDQ0305314.1"/>
    <property type="molecule type" value="Genomic_DNA"/>
</dbReference>
<keyword evidence="3" id="KW-1185">Reference proteome</keyword>
<proteinExistence type="predicted"/>
<feature type="transmembrane region" description="Helical" evidence="1">
    <location>
        <begin position="59"/>
        <end position="80"/>
    </location>
</feature>
<dbReference type="RefSeq" id="WP_307023249.1">
    <property type="nucleotide sequence ID" value="NZ_JAUSUI010000013.1"/>
</dbReference>
<sequence length="83" mass="8849">MGDAASEVAGCPVALRGARGKHLMPLIWLFGTLIIWLGILSFWWGCSVLIGFSPLSQDQAWAILCVLAPITGIGACVFLVKYG</sequence>
<keyword evidence="1" id="KW-0812">Transmembrane</keyword>
<gene>
    <name evidence="2" type="ORF">J2S75_004366</name>
</gene>
<keyword evidence="1" id="KW-0472">Membrane</keyword>
<reference evidence="2 3" key="1">
    <citation type="submission" date="2023-07" db="EMBL/GenBank/DDBJ databases">
        <title>Genomic Encyclopedia of Type Strains, Phase IV (KMG-IV): sequencing the most valuable type-strain genomes for metagenomic binning, comparative biology and taxonomic classification.</title>
        <authorList>
            <person name="Goeker M."/>
        </authorList>
    </citation>
    <scope>NUCLEOTIDE SEQUENCE [LARGE SCALE GENOMIC DNA]</scope>
    <source>
        <strain evidence="2 3">DSM 2457</strain>
    </source>
</reference>
<name>A0ABU0BI90_9HYPH</name>
<evidence type="ECO:0000313" key="2">
    <source>
        <dbReference type="EMBL" id="MDQ0305314.1"/>
    </source>
</evidence>